<sequence length="49" mass="5545">MMPEEVVEMGLQEHDVVVVVVEMEVLEVEMVVLVVEMVVSSLERKMDLG</sequence>
<evidence type="ECO:0000313" key="3">
    <source>
        <dbReference type="Proteomes" id="UP000238479"/>
    </source>
</evidence>
<dbReference type="Proteomes" id="UP000238479">
    <property type="component" value="Chromosome 1"/>
</dbReference>
<keyword evidence="3" id="KW-1185">Reference proteome</keyword>
<dbReference type="Proteomes" id="UP000238479">
    <property type="component" value="Chromosome 2"/>
</dbReference>
<name>A0A2P6SL62_ROSCH</name>
<accession>A0A2P6SL62</accession>
<comment type="caution">
    <text evidence="2">The sequence shown here is derived from an EMBL/GenBank/DDBJ whole genome shotgun (WGS) entry which is preliminary data.</text>
</comment>
<dbReference type="Gramene" id="PRQ59425">
    <property type="protein sequence ID" value="PRQ59425"/>
    <property type="gene ID" value="RchiOBHm_Chr1g0370041"/>
</dbReference>
<dbReference type="EMBL" id="PDCK01000040">
    <property type="protein sequence ID" value="PRQ53216.1"/>
    <property type="molecule type" value="Genomic_DNA"/>
</dbReference>
<evidence type="ECO:0000313" key="1">
    <source>
        <dbReference type="EMBL" id="PRQ53216.1"/>
    </source>
</evidence>
<organism evidence="2 3">
    <name type="scientific">Rosa chinensis</name>
    <name type="common">China rose</name>
    <dbReference type="NCBI Taxonomy" id="74649"/>
    <lineage>
        <taxon>Eukaryota</taxon>
        <taxon>Viridiplantae</taxon>
        <taxon>Streptophyta</taxon>
        <taxon>Embryophyta</taxon>
        <taxon>Tracheophyta</taxon>
        <taxon>Spermatophyta</taxon>
        <taxon>Magnoliopsida</taxon>
        <taxon>eudicotyledons</taxon>
        <taxon>Gunneridae</taxon>
        <taxon>Pentapetalae</taxon>
        <taxon>rosids</taxon>
        <taxon>fabids</taxon>
        <taxon>Rosales</taxon>
        <taxon>Rosaceae</taxon>
        <taxon>Rosoideae</taxon>
        <taxon>Rosoideae incertae sedis</taxon>
        <taxon>Rosa</taxon>
    </lineage>
</organism>
<dbReference type="Gramene" id="PRQ53216">
    <property type="protein sequence ID" value="PRQ53216"/>
    <property type="gene ID" value="RchiOBHm_Chr2g0164031"/>
</dbReference>
<evidence type="ECO:0000313" key="2">
    <source>
        <dbReference type="EMBL" id="PRQ59425.1"/>
    </source>
</evidence>
<protein>
    <submittedName>
        <fullName evidence="2">Uncharacterized protein</fullName>
    </submittedName>
</protein>
<dbReference type="EMBL" id="PDCK01000039">
    <property type="protein sequence ID" value="PRQ59425.1"/>
    <property type="molecule type" value="Genomic_DNA"/>
</dbReference>
<gene>
    <name evidence="2" type="ORF">RchiOBHm_Chr1g0370041</name>
    <name evidence="1" type="ORF">RchiOBHm_Chr2g0164031</name>
</gene>
<proteinExistence type="predicted"/>
<dbReference type="AlphaFoldDB" id="A0A2P6SL62"/>
<reference evidence="2 3" key="1">
    <citation type="journal article" date="2018" name="Nat. Genet.">
        <title>The Rosa genome provides new insights in the design of modern roses.</title>
        <authorList>
            <person name="Bendahmane M."/>
        </authorList>
    </citation>
    <scope>NUCLEOTIDE SEQUENCE [LARGE SCALE GENOMIC DNA]</scope>
    <source>
        <strain evidence="3">cv. Old Blush</strain>
    </source>
</reference>